<proteinExistence type="predicted"/>
<dbReference type="EMBL" id="MH460880">
    <property type="protein sequence ID" value="AXH01968.1"/>
    <property type="molecule type" value="Genomic_DNA"/>
</dbReference>
<dbReference type="EMBL" id="MH460884">
    <property type="protein sequence ID" value="AXH02866.1"/>
    <property type="molecule type" value="Genomic_DNA"/>
</dbReference>
<organism evidence="2">
    <name type="scientific">Serratia marcescens</name>
    <dbReference type="NCBI Taxonomy" id="615"/>
    <lineage>
        <taxon>Bacteria</taxon>
        <taxon>Pseudomonadati</taxon>
        <taxon>Pseudomonadota</taxon>
        <taxon>Gammaproteobacteria</taxon>
        <taxon>Enterobacterales</taxon>
        <taxon>Yersiniaceae</taxon>
        <taxon>Serratia</taxon>
    </lineage>
</organism>
<evidence type="ECO:0000313" key="2">
    <source>
        <dbReference type="EMBL" id="AXH01968.1"/>
    </source>
</evidence>
<protein>
    <submittedName>
        <fullName evidence="2">Mobile element protein</fullName>
    </submittedName>
</protein>
<accession>A0A345IQ46</accession>
<dbReference type="EMBL" id="MH460878">
    <property type="protein sequence ID" value="AXH01578.1"/>
    <property type="molecule type" value="Genomic_DNA"/>
</dbReference>
<dbReference type="AlphaFoldDB" id="A0A345IQ46"/>
<evidence type="ECO:0000313" key="3">
    <source>
        <dbReference type="EMBL" id="AXH02866.1"/>
    </source>
</evidence>
<sequence length="61" mass="6804">MSALVGTRHNQVIKEFYTCLVAAGKSKKVALTACIRKLLTILNAMLKKNEAWDPMYHQPAS</sequence>
<reference evidence="2" key="1">
    <citation type="submission" date="2018-06" db="EMBL/GenBank/DDBJ databases">
        <title>SME-4 producing Serratia marcescens from Argentina and comparison with genomes of other SME-producers.</title>
        <authorList>
            <person name="Dabos L."/>
            <person name="Patino Navarrete R."/>
            <person name="Naas T."/>
        </authorList>
    </citation>
    <scope>NUCLEOTIDE SEQUENCE</scope>
    <source>
        <strain evidence="1">163</strain>
        <strain evidence="2">CHE4</strain>
        <strain evidence="3">USA-1</strain>
    </source>
</reference>
<evidence type="ECO:0000313" key="1">
    <source>
        <dbReference type="EMBL" id="AXH01578.1"/>
    </source>
</evidence>
<name>A0A345IQ46_SERMA</name>